<dbReference type="RefSeq" id="WP_289559284.1">
    <property type="nucleotide sequence ID" value="NZ_JAUDEO010000009.1"/>
</dbReference>
<sequence>MNNTKKDYKKAPVSRAHLGMFLALILGQIACGYALGISGTGLAQAQTYIHLNNLWVGLIGAGSLIGLAGSALMGKTADRFGRKGMLMVNMYLFSLLSILQLFTTTPWILLVIRILIGLMIAIDYTVGNAWLVEWLPEKVSGRFQSQLIIYWTVGFIGSYIAGILITGFGSHNWQVILASSAVPGLITAIYRSIYRLPASPSWTATHVDNHQAQQVIQENLGKKWGLSHKLIKSKAPAQISWTVLFTKEYRRQTLVGGLFYACQAFAFFGISIFLPILLASMQLGNGNLSGIIYNVCVLIGVLLGSVAFKRLSRRTMLIATFALPVLALAAMILGSRLAAGIQITIFAFFAVTLSAGLVLDYPYPTELFDIKVRATGVGTCITISRFGAASGTFLLPVLTNIGGAPLAIIVCIAVLAIGALICLFWAPETSPRYRNQRQGQLTE</sequence>
<dbReference type="InterPro" id="IPR005828">
    <property type="entry name" value="MFS_sugar_transport-like"/>
</dbReference>
<dbReference type="Gene3D" id="1.20.1250.20">
    <property type="entry name" value="MFS general substrate transporter like domains"/>
    <property type="match status" value="1"/>
</dbReference>
<dbReference type="PANTHER" id="PTHR23508:SF10">
    <property type="entry name" value="CARBOXYLIC ACID TRANSPORTER PROTEIN HOMOLOG"/>
    <property type="match status" value="1"/>
</dbReference>
<evidence type="ECO:0000256" key="3">
    <source>
        <dbReference type="ARBA" id="ARBA00022692"/>
    </source>
</evidence>
<dbReference type="PROSITE" id="PS50850">
    <property type="entry name" value="MFS"/>
    <property type="match status" value="1"/>
</dbReference>
<evidence type="ECO:0000256" key="5">
    <source>
        <dbReference type="ARBA" id="ARBA00023136"/>
    </source>
</evidence>
<evidence type="ECO:0000313" key="8">
    <source>
        <dbReference type="EMBL" id="MDM8333452.1"/>
    </source>
</evidence>
<keyword evidence="3 6" id="KW-0812">Transmembrane</keyword>
<organism evidence="8 9">
    <name type="scientific">Limosilactobacillus panis</name>
    <dbReference type="NCBI Taxonomy" id="47493"/>
    <lineage>
        <taxon>Bacteria</taxon>
        <taxon>Bacillati</taxon>
        <taxon>Bacillota</taxon>
        <taxon>Bacilli</taxon>
        <taxon>Lactobacillales</taxon>
        <taxon>Lactobacillaceae</taxon>
        <taxon>Limosilactobacillus</taxon>
    </lineage>
</organism>
<evidence type="ECO:0000256" key="6">
    <source>
        <dbReference type="SAM" id="Phobius"/>
    </source>
</evidence>
<feature type="transmembrane region" description="Helical" evidence="6">
    <location>
        <begin position="339"/>
        <end position="363"/>
    </location>
</feature>
<feature type="transmembrane region" description="Helical" evidence="6">
    <location>
        <begin position="291"/>
        <end position="308"/>
    </location>
</feature>
<feature type="transmembrane region" description="Helical" evidence="6">
    <location>
        <begin position="85"/>
        <end position="102"/>
    </location>
</feature>
<comment type="subcellular location">
    <subcellularLocation>
        <location evidence="1">Cell membrane</location>
        <topology evidence="1">Multi-pass membrane protein</topology>
    </subcellularLocation>
</comment>
<dbReference type="InterPro" id="IPR020846">
    <property type="entry name" value="MFS_dom"/>
</dbReference>
<evidence type="ECO:0000256" key="4">
    <source>
        <dbReference type="ARBA" id="ARBA00022989"/>
    </source>
</evidence>
<feature type="transmembrane region" description="Helical" evidence="6">
    <location>
        <begin position="404"/>
        <end position="426"/>
    </location>
</feature>
<dbReference type="SUPFAM" id="SSF103473">
    <property type="entry name" value="MFS general substrate transporter"/>
    <property type="match status" value="1"/>
</dbReference>
<dbReference type="Pfam" id="PF00083">
    <property type="entry name" value="Sugar_tr"/>
    <property type="match status" value="1"/>
</dbReference>
<gene>
    <name evidence="8" type="ORF">QUW46_02515</name>
</gene>
<evidence type="ECO:0000256" key="1">
    <source>
        <dbReference type="ARBA" id="ARBA00004651"/>
    </source>
</evidence>
<proteinExistence type="predicted"/>
<dbReference type="Proteomes" id="UP001529423">
    <property type="component" value="Unassembled WGS sequence"/>
</dbReference>
<keyword evidence="9" id="KW-1185">Reference proteome</keyword>
<feature type="transmembrane region" description="Helical" evidence="6">
    <location>
        <begin position="147"/>
        <end position="169"/>
    </location>
</feature>
<feature type="transmembrane region" description="Helical" evidence="6">
    <location>
        <begin position="55"/>
        <end position="73"/>
    </location>
</feature>
<accession>A0ABT7VL37</accession>
<feature type="transmembrane region" description="Helical" evidence="6">
    <location>
        <begin position="257"/>
        <end position="279"/>
    </location>
</feature>
<reference evidence="8" key="1">
    <citation type="submission" date="2023-06" db="EMBL/GenBank/DDBJ databases">
        <title>Identification and characterization of horizontal gene transfer across gut microbiota members of farm animals based on homology search.</title>
        <authorList>
            <person name="Schwarzerova J."/>
            <person name="Nykrynova M."/>
            <person name="Jureckova K."/>
            <person name="Cejkova D."/>
            <person name="Rychlik I."/>
        </authorList>
    </citation>
    <scope>NUCLEOTIDE SEQUENCE</scope>
    <source>
        <strain evidence="8">105_WCHN</strain>
    </source>
</reference>
<feature type="transmembrane region" description="Helical" evidence="6">
    <location>
        <begin position="108"/>
        <end position="126"/>
    </location>
</feature>
<evidence type="ECO:0000313" key="9">
    <source>
        <dbReference type="Proteomes" id="UP001529423"/>
    </source>
</evidence>
<keyword evidence="5 6" id="KW-0472">Membrane</keyword>
<dbReference type="InterPro" id="IPR036259">
    <property type="entry name" value="MFS_trans_sf"/>
</dbReference>
<feature type="transmembrane region" description="Helical" evidence="6">
    <location>
        <begin position="315"/>
        <end position="333"/>
    </location>
</feature>
<evidence type="ECO:0000259" key="7">
    <source>
        <dbReference type="PROSITE" id="PS50850"/>
    </source>
</evidence>
<protein>
    <submittedName>
        <fullName evidence="8">MFS transporter</fullName>
    </submittedName>
</protein>
<comment type="caution">
    <text evidence="8">The sequence shown here is derived from an EMBL/GenBank/DDBJ whole genome shotgun (WGS) entry which is preliminary data.</text>
</comment>
<name>A0ABT7VL37_9LACO</name>
<keyword evidence="4 6" id="KW-1133">Transmembrane helix</keyword>
<feature type="transmembrane region" description="Helical" evidence="6">
    <location>
        <begin position="375"/>
        <end position="398"/>
    </location>
</feature>
<dbReference type="EMBL" id="JAUDEO010000009">
    <property type="protein sequence ID" value="MDM8333452.1"/>
    <property type="molecule type" value="Genomic_DNA"/>
</dbReference>
<feature type="transmembrane region" description="Helical" evidence="6">
    <location>
        <begin position="175"/>
        <end position="193"/>
    </location>
</feature>
<feature type="domain" description="Major facilitator superfamily (MFS) profile" evidence="7">
    <location>
        <begin position="20"/>
        <end position="430"/>
    </location>
</feature>
<evidence type="ECO:0000256" key="2">
    <source>
        <dbReference type="ARBA" id="ARBA00022448"/>
    </source>
</evidence>
<reference evidence="8" key="2">
    <citation type="submission" date="2023-06" db="EMBL/GenBank/DDBJ databases">
        <authorList>
            <person name="Zeman M."/>
            <person name="Kubasova T."/>
            <person name="Jahodarova E."/>
            <person name="Nykrynova M."/>
            <person name="Rychlik I."/>
        </authorList>
    </citation>
    <scope>NUCLEOTIDE SEQUENCE</scope>
    <source>
        <strain evidence="8">105_WCHN</strain>
    </source>
</reference>
<dbReference type="PANTHER" id="PTHR23508">
    <property type="entry name" value="CARBOXYLIC ACID TRANSPORTER PROTEIN HOMOLOG"/>
    <property type="match status" value="1"/>
</dbReference>
<dbReference type="CDD" id="cd17316">
    <property type="entry name" value="MFS_SV2_like"/>
    <property type="match status" value="1"/>
</dbReference>
<keyword evidence="2" id="KW-0813">Transport</keyword>